<keyword evidence="2" id="KW-1185">Reference proteome</keyword>
<reference evidence="1 2" key="1">
    <citation type="submission" date="2019-03" db="EMBL/GenBank/DDBJ databases">
        <authorList>
            <person name="Kim M.K.M."/>
        </authorList>
    </citation>
    <scope>NUCLEOTIDE SEQUENCE [LARGE SCALE GENOMIC DNA]</scope>
    <source>
        <strain evidence="1 2">18JY15-6</strain>
    </source>
</reference>
<dbReference type="InterPro" id="IPR012347">
    <property type="entry name" value="Ferritin-like"/>
</dbReference>
<name>A0A4R1CDV8_9ACTN</name>
<dbReference type="AlphaFoldDB" id="A0A4R1CDV8"/>
<sequence>MRLIEPVSTLRVAGVPARHGSIPAMHPSVVRRVAAAVVPVALVLGTAACTAEESAAPAPRQTAPNGDVFNAADAAFASDLLKQRAEEFALIDLTVGRTLDGRLTSFLDDAREVRASEVDTTTRWLTDWGKEVPRTVRDHASEHSGAHPLPEVENASGSTFQDVWVAAWLAELEDSDRIASVEEKAGANADARDLAEAVDATNDDEADALEDLVG</sequence>
<accession>A0A4R1CDV8</accession>
<evidence type="ECO:0000313" key="1">
    <source>
        <dbReference type="EMBL" id="TCJ28981.1"/>
    </source>
</evidence>
<comment type="caution">
    <text evidence="1">The sequence shown here is derived from an EMBL/GenBank/DDBJ whole genome shotgun (WGS) entry which is preliminary data.</text>
</comment>
<dbReference type="Proteomes" id="UP000295453">
    <property type="component" value="Unassembled WGS sequence"/>
</dbReference>
<dbReference type="EMBL" id="SJZJ01000009">
    <property type="protein sequence ID" value="TCJ28981.1"/>
    <property type="molecule type" value="Genomic_DNA"/>
</dbReference>
<evidence type="ECO:0000313" key="2">
    <source>
        <dbReference type="Proteomes" id="UP000295453"/>
    </source>
</evidence>
<dbReference type="OrthoDB" id="26872at2"/>
<organism evidence="1 2">
    <name type="scientific">Nocardioides jejuensis</name>
    <dbReference type="NCBI Taxonomy" id="2502782"/>
    <lineage>
        <taxon>Bacteria</taxon>
        <taxon>Bacillati</taxon>
        <taxon>Actinomycetota</taxon>
        <taxon>Actinomycetes</taxon>
        <taxon>Propionibacteriales</taxon>
        <taxon>Nocardioidaceae</taxon>
        <taxon>Nocardioides</taxon>
    </lineage>
</organism>
<proteinExistence type="predicted"/>
<gene>
    <name evidence="1" type="ORF">EPD65_07410</name>
</gene>
<dbReference type="Gene3D" id="1.20.1260.10">
    <property type="match status" value="1"/>
</dbReference>
<protein>
    <submittedName>
        <fullName evidence="1">DUF305 domain-containing protein</fullName>
    </submittedName>
</protein>